<organism evidence="1 2">
    <name type="scientific">Penicillium diatomitis</name>
    <dbReference type="NCBI Taxonomy" id="2819901"/>
    <lineage>
        <taxon>Eukaryota</taxon>
        <taxon>Fungi</taxon>
        <taxon>Dikarya</taxon>
        <taxon>Ascomycota</taxon>
        <taxon>Pezizomycotina</taxon>
        <taxon>Eurotiomycetes</taxon>
        <taxon>Eurotiomycetidae</taxon>
        <taxon>Eurotiales</taxon>
        <taxon>Aspergillaceae</taxon>
        <taxon>Penicillium</taxon>
    </lineage>
</organism>
<protein>
    <submittedName>
        <fullName evidence="1">Uncharacterized protein</fullName>
    </submittedName>
</protein>
<dbReference type="EMBL" id="JAPWDQ010000013">
    <property type="protein sequence ID" value="KAJ5472071.1"/>
    <property type="molecule type" value="Genomic_DNA"/>
</dbReference>
<sequence length="124" mass="14611">SRILGRECDDVWKSGDYAIEALRDLITDYESESPSDTLRLLHLSEWEEGRVYDKDPPTCIHYRIEWRVTVNNREVSKDMEEDLVLAPILFLEKKLEKVLRRKIARHRQVRADDTAIVVSVNDRT</sequence>
<reference evidence="1" key="1">
    <citation type="submission" date="2022-12" db="EMBL/GenBank/DDBJ databases">
        <authorList>
            <person name="Petersen C."/>
        </authorList>
    </citation>
    <scope>NUCLEOTIDE SEQUENCE</scope>
    <source>
        <strain evidence="1">IBT 30728</strain>
    </source>
</reference>
<dbReference type="RefSeq" id="XP_056786617.1">
    <property type="nucleotide sequence ID" value="XM_056938235.1"/>
</dbReference>
<evidence type="ECO:0000313" key="2">
    <source>
        <dbReference type="Proteomes" id="UP001148312"/>
    </source>
</evidence>
<proteinExistence type="predicted"/>
<evidence type="ECO:0000313" key="1">
    <source>
        <dbReference type="EMBL" id="KAJ5472071.1"/>
    </source>
</evidence>
<comment type="caution">
    <text evidence="1">The sequence shown here is derived from an EMBL/GenBank/DDBJ whole genome shotgun (WGS) entry which is preliminary data.</text>
</comment>
<name>A0A9X0BLS9_9EURO</name>
<feature type="non-terminal residue" evidence="1">
    <location>
        <position position="124"/>
    </location>
</feature>
<accession>A0A9X0BLS9</accession>
<gene>
    <name evidence="1" type="ORF">N7539_008640</name>
</gene>
<reference evidence="1" key="2">
    <citation type="journal article" date="2023" name="IMA Fungus">
        <title>Comparative genomic study of the Penicillium genus elucidates a diverse pangenome and 15 lateral gene transfer events.</title>
        <authorList>
            <person name="Petersen C."/>
            <person name="Sorensen T."/>
            <person name="Nielsen M.R."/>
            <person name="Sondergaard T.E."/>
            <person name="Sorensen J.L."/>
            <person name="Fitzpatrick D.A."/>
            <person name="Frisvad J.C."/>
            <person name="Nielsen K.L."/>
        </authorList>
    </citation>
    <scope>NUCLEOTIDE SEQUENCE</scope>
    <source>
        <strain evidence="1">IBT 30728</strain>
    </source>
</reference>
<dbReference type="AlphaFoldDB" id="A0A9X0BLS9"/>
<dbReference type="Proteomes" id="UP001148312">
    <property type="component" value="Unassembled WGS sequence"/>
</dbReference>
<dbReference type="GeneID" id="81628485"/>
<keyword evidence="2" id="KW-1185">Reference proteome</keyword>